<keyword evidence="2" id="KW-1185">Reference proteome</keyword>
<organism evidence="1 2">
    <name type="scientific">Lophium mytilinum</name>
    <dbReference type="NCBI Taxonomy" id="390894"/>
    <lineage>
        <taxon>Eukaryota</taxon>
        <taxon>Fungi</taxon>
        <taxon>Dikarya</taxon>
        <taxon>Ascomycota</taxon>
        <taxon>Pezizomycotina</taxon>
        <taxon>Dothideomycetes</taxon>
        <taxon>Pleosporomycetidae</taxon>
        <taxon>Mytilinidiales</taxon>
        <taxon>Mytilinidiaceae</taxon>
        <taxon>Lophium</taxon>
    </lineage>
</organism>
<dbReference type="OrthoDB" id="288942at2759"/>
<gene>
    <name evidence="1" type="ORF">BU16DRAFT_396155</name>
</gene>
<evidence type="ECO:0000313" key="1">
    <source>
        <dbReference type="EMBL" id="KAF2495658.1"/>
    </source>
</evidence>
<name>A0A6A6QT14_9PEZI</name>
<accession>A0A6A6QT14</accession>
<sequence>MMQADILRVYNQADTMATETRPVKDLSFRERKIQRRSITRSLLSITPENSSSQLASPLFSVLPAELRNQIFALVCSQYRDTSCVIDLRGIQPRVCRPSHQHPVRTCTSLLRTCRLIYYETRVIPLQSATHYVYTARDWPYYVFHFTRAQQVNLYHLHVSFTPSLERNFEFLDRFTRGDGTFWKKITISKNWHTSLPELWAHPEEIWQIHAFPIQVPLSCSELVFEVEVLKDPQPMSVGRYQGMAEAEEYVQWLRTYEVLRIDESSFAKAASRVERFSWTAPNNSKRHTKGWRAIDPKKPTVECEVYRVVWKGVATFS</sequence>
<dbReference type="PANTHER" id="PTHR38790:SF4">
    <property type="entry name" value="2EXR DOMAIN-CONTAINING PROTEIN"/>
    <property type="match status" value="1"/>
</dbReference>
<dbReference type="AlphaFoldDB" id="A0A6A6QT14"/>
<protein>
    <recommendedName>
        <fullName evidence="3">F-box domain-containing protein</fullName>
    </recommendedName>
</protein>
<dbReference type="PANTHER" id="PTHR38790">
    <property type="entry name" value="2EXR DOMAIN-CONTAINING PROTEIN-RELATED"/>
    <property type="match status" value="1"/>
</dbReference>
<dbReference type="Proteomes" id="UP000799750">
    <property type="component" value="Unassembled WGS sequence"/>
</dbReference>
<dbReference type="EMBL" id="MU004189">
    <property type="protein sequence ID" value="KAF2495658.1"/>
    <property type="molecule type" value="Genomic_DNA"/>
</dbReference>
<reference evidence="1" key="1">
    <citation type="journal article" date="2020" name="Stud. Mycol.">
        <title>101 Dothideomycetes genomes: a test case for predicting lifestyles and emergence of pathogens.</title>
        <authorList>
            <person name="Haridas S."/>
            <person name="Albert R."/>
            <person name="Binder M."/>
            <person name="Bloem J."/>
            <person name="Labutti K."/>
            <person name="Salamov A."/>
            <person name="Andreopoulos B."/>
            <person name="Baker S."/>
            <person name="Barry K."/>
            <person name="Bills G."/>
            <person name="Bluhm B."/>
            <person name="Cannon C."/>
            <person name="Castanera R."/>
            <person name="Culley D."/>
            <person name="Daum C."/>
            <person name="Ezra D."/>
            <person name="Gonzalez J."/>
            <person name="Henrissat B."/>
            <person name="Kuo A."/>
            <person name="Liang C."/>
            <person name="Lipzen A."/>
            <person name="Lutzoni F."/>
            <person name="Magnuson J."/>
            <person name="Mondo S."/>
            <person name="Nolan M."/>
            <person name="Ohm R."/>
            <person name="Pangilinan J."/>
            <person name="Park H.-J."/>
            <person name="Ramirez L."/>
            <person name="Alfaro M."/>
            <person name="Sun H."/>
            <person name="Tritt A."/>
            <person name="Yoshinaga Y."/>
            <person name="Zwiers L.-H."/>
            <person name="Turgeon B."/>
            <person name="Goodwin S."/>
            <person name="Spatafora J."/>
            <person name="Crous P."/>
            <person name="Grigoriev I."/>
        </authorList>
    </citation>
    <scope>NUCLEOTIDE SEQUENCE</scope>
    <source>
        <strain evidence="1">CBS 269.34</strain>
    </source>
</reference>
<proteinExistence type="predicted"/>
<evidence type="ECO:0008006" key="3">
    <source>
        <dbReference type="Google" id="ProtNLM"/>
    </source>
</evidence>
<evidence type="ECO:0000313" key="2">
    <source>
        <dbReference type="Proteomes" id="UP000799750"/>
    </source>
</evidence>